<proteinExistence type="predicted"/>
<dbReference type="Proteomes" id="UP000609651">
    <property type="component" value="Unassembled WGS sequence"/>
</dbReference>
<name>A0ABX1VFK8_9PLAN</name>
<keyword evidence="2" id="KW-1185">Reference proteome</keyword>
<reference evidence="1 2" key="1">
    <citation type="journal article" date="2020" name="Syst. Appl. Microbiol.">
        <title>Alienimonas chondri sp. nov., a novel planctomycete isolated from the biofilm of the red alga Chondrus crispus.</title>
        <authorList>
            <person name="Vitorino I."/>
            <person name="Albuquerque L."/>
            <person name="Wiegand S."/>
            <person name="Kallscheuer N."/>
            <person name="da Costa M.S."/>
            <person name="Lobo-da-Cunha A."/>
            <person name="Jogler C."/>
            <person name="Lage O.M."/>
        </authorList>
    </citation>
    <scope>NUCLEOTIDE SEQUENCE [LARGE SCALE GENOMIC DNA]</scope>
    <source>
        <strain evidence="1 2">LzC2</strain>
    </source>
</reference>
<evidence type="ECO:0000313" key="2">
    <source>
        <dbReference type="Proteomes" id="UP000609651"/>
    </source>
</evidence>
<protein>
    <submittedName>
        <fullName evidence="1">Uncharacterized protein</fullName>
    </submittedName>
</protein>
<comment type="caution">
    <text evidence="1">The sequence shown here is derived from an EMBL/GenBank/DDBJ whole genome shotgun (WGS) entry which is preliminary data.</text>
</comment>
<dbReference type="RefSeq" id="WP_171188317.1">
    <property type="nucleotide sequence ID" value="NZ_WTPX01000104.1"/>
</dbReference>
<evidence type="ECO:0000313" key="1">
    <source>
        <dbReference type="EMBL" id="NNJ26879.1"/>
    </source>
</evidence>
<accession>A0ABX1VFK8</accession>
<gene>
    <name evidence="1" type="ORF">LzC2_29740</name>
</gene>
<organism evidence="1 2">
    <name type="scientific">Alienimonas chondri</name>
    <dbReference type="NCBI Taxonomy" id="2681879"/>
    <lineage>
        <taxon>Bacteria</taxon>
        <taxon>Pseudomonadati</taxon>
        <taxon>Planctomycetota</taxon>
        <taxon>Planctomycetia</taxon>
        <taxon>Planctomycetales</taxon>
        <taxon>Planctomycetaceae</taxon>
        <taxon>Alienimonas</taxon>
    </lineage>
</organism>
<dbReference type="EMBL" id="WTPX01000104">
    <property type="protein sequence ID" value="NNJ26879.1"/>
    <property type="molecule type" value="Genomic_DNA"/>
</dbReference>
<sequence>MLTRPRRNFGLPETPPPTVATPVAGKRLVALTRGEERFIYLFRADRAADCLARLAAHAADPSLSLTVDDAALLAERVREG</sequence>